<evidence type="ECO:0000256" key="1">
    <source>
        <dbReference type="SAM" id="SignalP"/>
    </source>
</evidence>
<feature type="chain" id="PRO_5014137760" evidence="1">
    <location>
        <begin position="22"/>
        <end position="116"/>
    </location>
</feature>
<dbReference type="EMBL" id="LLXJ01001767">
    <property type="protein sequence ID" value="PKC00851.1"/>
    <property type="molecule type" value="Genomic_DNA"/>
</dbReference>
<dbReference type="EMBL" id="LLXL01000109">
    <property type="protein sequence ID" value="PKK77828.1"/>
    <property type="molecule type" value="Genomic_DNA"/>
</dbReference>
<sequence>MKFHIFLTLAIIFFATTLVPATEGTHAKVKEYMSGGECMIWVTDVNGKYVAGDKKFHSCDDRTTLDIDTKSNDAYFLLATTVGELETARRGPFEGDTCFIIEGTNFSFSLNPSELC</sequence>
<reference evidence="3 7" key="2">
    <citation type="submission" date="2017-09" db="EMBL/GenBank/DDBJ databases">
        <title>Extensive intraspecific genome diversity in a model arbuscular mycorrhizal fungus.</title>
        <authorList>
            <person name="Chen E.C."/>
            <person name="Morin E."/>
            <person name="Beaudet D."/>
            <person name="Noel J."/>
            <person name="Ndikumana S."/>
            <person name="Charron P."/>
            <person name="St-Onge C."/>
            <person name="Giorgi J."/>
            <person name="Grigoriev I.V."/>
            <person name="Roux C."/>
            <person name="Martin F.M."/>
            <person name="Corradi N."/>
        </authorList>
    </citation>
    <scope>NUCLEOTIDE SEQUENCE [LARGE SCALE GENOMIC DNA]</scope>
    <source>
        <strain evidence="3 7">A5</strain>
    </source>
</reference>
<evidence type="ECO:0000313" key="5">
    <source>
        <dbReference type="EMBL" id="PKK77828.1"/>
    </source>
</evidence>
<evidence type="ECO:0000313" key="2">
    <source>
        <dbReference type="EMBL" id="CAB5363988.1"/>
    </source>
</evidence>
<evidence type="ECO:0000313" key="4">
    <source>
        <dbReference type="EMBL" id="PKC57553.1"/>
    </source>
</evidence>
<name>A0A2I1DVZ3_9GLOM</name>
<proteinExistence type="predicted"/>
<dbReference type="AlphaFoldDB" id="A0A2I1DVZ3"/>
<dbReference type="VEuPathDB" id="FungiDB:RhiirA1_428397"/>
<dbReference type="Proteomes" id="UP000232688">
    <property type="component" value="Unassembled WGS sequence"/>
</dbReference>
<evidence type="ECO:0000313" key="8">
    <source>
        <dbReference type="Proteomes" id="UP000233469"/>
    </source>
</evidence>
<protein>
    <submittedName>
        <fullName evidence="4">Uncharacterized protein</fullName>
    </submittedName>
</protein>
<reference evidence="7 8" key="1">
    <citation type="submission" date="2016-04" db="EMBL/GenBank/DDBJ databases">
        <title>Genome analyses suggest a sexual origin of heterokaryosis in a supposedly ancient asexual fungus.</title>
        <authorList>
            <person name="Ropars J."/>
            <person name="Sedzielewska K."/>
            <person name="Noel J."/>
            <person name="Charron P."/>
            <person name="Farinelli L."/>
            <person name="Marton T."/>
            <person name="Kruger M."/>
            <person name="Pelin A."/>
            <person name="Brachmann A."/>
            <person name="Corradi N."/>
        </authorList>
    </citation>
    <scope>NUCLEOTIDE SEQUENCE [LARGE SCALE GENOMIC DNA]</scope>
    <source>
        <strain evidence="3 7">A5</strain>
        <strain evidence="5 8">C2</strain>
    </source>
</reference>
<evidence type="ECO:0000313" key="3">
    <source>
        <dbReference type="EMBL" id="PKC00851.1"/>
    </source>
</evidence>
<dbReference type="OrthoDB" id="2304993at2759"/>
<evidence type="ECO:0000313" key="7">
    <source>
        <dbReference type="Proteomes" id="UP000232722"/>
    </source>
</evidence>
<evidence type="ECO:0000313" key="6">
    <source>
        <dbReference type="Proteomes" id="UP000232688"/>
    </source>
</evidence>
<dbReference type="Proteomes" id="UP000232722">
    <property type="component" value="Unassembled WGS sequence"/>
</dbReference>
<dbReference type="VEuPathDB" id="FungiDB:FUN_003882"/>
<accession>A0A2I1DVZ3</accession>
<organism evidence="4 6">
    <name type="scientific">Rhizophagus irregularis</name>
    <dbReference type="NCBI Taxonomy" id="588596"/>
    <lineage>
        <taxon>Eukaryota</taxon>
        <taxon>Fungi</taxon>
        <taxon>Fungi incertae sedis</taxon>
        <taxon>Mucoromycota</taxon>
        <taxon>Glomeromycotina</taxon>
        <taxon>Glomeromycetes</taxon>
        <taxon>Glomerales</taxon>
        <taxon>Glomeraceae</taxon>
        <taxon>Rhizophagus</taxon>
    </lineage>
</organism>
<dbReference type="Proteomes" id="UP000684084">
    <property type="component" value="Unassembled WGS sequence"/>
</dbReference>
<dbReference type="EMBL" id="LLXH01001791">
    <property type="protein sequence ID" value="PKC57553.1"/>
    <property type="molecule type" value="Genomic_DNA"/>
</dbReference>
<feature type="signal peptide" evidence="1">
    <location>
        <begin position="1"/>
        <end position="21"/>
    </location>
</feature>
<gene>
    <name evidence="2" type="ORF">CHRIB12_LOCUS9759</name>
    <name evidence="4" type="ORF">RhiirA1_428397</name>
    <name evidence="3" type="ORF">RhiirA5_365407</name>
    <name evidence="5" type="ORF">RhiirC2_731142</name>
</gene>
<dbReference type="VEuPathDB" id="FungiDB:RhiirFUN_006020"/>
<dbReference type="Proteomes" id="UP000233469">
    <property type="component" value="Unassembled WGS sequence"/>
</dbReference>
<dbReference type="EMBL" id="CAGKOT010000019">
    <property type="protein sequence ID" value="CAB5363988.1"/>
    <property type="molecule type" value="Genomic_DNA"/>
</dbReference>
<comment type="caution">
    <text evidence="4">The sequence shown here is derived from an EMBL/GenBank/DDBJ whole genome shotgun (WGS) entry which is preliminary data.</text>
</comment>
<reference evidence="2" key="5">
    <citation type="submission" date="2020-05" db="EMBL/GenBank/DDBJ databases">
        <authorList>
            <person name="Rincon C."/>
            <person name="Sanders R I."/>
            <person name="Robbins C."/>
            <person name="Chaturvedi A."/>
        </authorList>
    </citation>
    <scope>NUCLEOTIDE SEQUENCE</scope>
    <source>
        <strain evidence="2">CHB12</strain>
    </source>
</reference>
<reference evidence="6 8" key="3">
    <citation type="submission" date="2017-10" db="EMBL/GenBank/DDBJ databases">
        <title>Extensive intraspecific genome diversity in a model arbuscular mycorrhizal fungus.</title>
        <authorList>
            <person name="Chen E.C.H."/>
            <person name="Morin E."/>
            <person name="Baudet D."/>
            <person name="Noel J."/>
            <person name="Ndikumana S."/>
            <person name="Charron P."/>
            <person name="St-Onge C."/>
            <person name="Giorgi J."/>
            <person name="Grigoriev I.V."/>
            <person name="Roux C."/>
            <person name="Martin F.M."/>
            <person name="Corradi N."/>
        </authorList>
    </citation>
    <scope>NUCLEOTIDE SEQUENCE [LARGE SCALE GENOMIC DNA]</scope>
    <source>
        <strain evidence="4 6">A1</strain>
        <strain evidence="5 8">C2</strain>
    </source>
</reference>
<reference evidence="4 6" key="4">
    <citation type="submission" date="2017-10" db="EMBL/GenBank/DDBJ databases">
        <title>Genome analyses suggest a sexual origin of heterokaryosis in a supposedly ancient asexual fungus.</title>
        <authorList>
            <person name="Corradi N."/>
            <person name="Sedzielewska K."/>
            <person name="Noel J."/>
            <person name="Charron P."/>
            <person name="Farinelli L."/>
            <person name="Marton T."/>
            <person name="Kruger M."/>
            <person name="Pelin A."/>
            <person name="Brachmann A."/>
            <person name="Corradi N."/>
        </authorList>
    </citation>
    <scope>NUCLEOTIDE SEQUENCE [LARGE SCALE GENOMIC DNA]</scope>
    <source>
        <strain evidence="4 6">A1</strain>
    </source>
</reference>
<keyword evidence="1" id="KW-0732">Signal</keyword>